<name>A0A7C5U5Y8_CALS0</name>
<accession>A0A7C5U5Y8</accession>
<evidence type="ECO:0000313" key="1">
    <source>
        <dbReference type="EMBL" id="HHR40313.1"/>
    </source>
</evidence>
<gene>
    <name evidence="1" type="ORF">ENM42_00625</name>
</gene>
<proteinExistence type="predicted"/>
<comment type="caution">
    <text evidence="1">The sequence shown here is derived from an EMBL/GenBank/DDBJ whole genome shotgun (WGS) entry which is preliminary data.</text>
</comment>
<dbReference type="EMBL" id="DRXS01000034">
    <property type="protein sequence ID" value="HHR40313.1"/>
    <property type="molecule type" value="Genomic_DNA"/>
</dbReference>
<organism evidence="1">
    <name type="scientific">Caldiarchaeum subterraneum</name>
    <dbReference type="NCBI Taxonomy" id="311458"/>
    <lineage>
        <taxon>Archaea</taxon>
        <taxon>Nitrososphaerota</taxon>
        <taxon>Candidatus Caldarchaeales</taxon>
        <taxon>Candidatus Caldarchaeaceae</taxon>
        <taxon>Candidatus Caldarchaeum</taxon>
    </lineage>
</organism>
<dbReference type="AlphaFoldDB" id="A0A7C5U5Y8"/>
<reference evidence="1" key="1">
    <citation type="journal article" date="2020" name="mSystems">
        <title>Genome- and Community-Level Interaction Insights into Carbon Utilization and Element Cycling Functions of Hydrothermarchaeota in Hydrothermal Sediment.</title>
        <authorList>
            <person name="Zhou Z."/>
            <person name="Liu Y."/>
            <person name="Xu W."/>
            <person name="Pan J."/>
            <person name="Luo Z.H."/>
            <person name="Li M."/>
        </authorList>
    </citation>
    <scope>NUCLEOTIDE SEQUENCE [LARGE SCALE GENOMIC DNA]</scope>
    <source>
        <strain evidence="1">SpSt-1084</strain>
    </source>
</reference>
<protein>
    <submittedName>
        <fullName evidence="1">Uncharacterized protein</fullName>
    </submittedName>
</protein>
<sequence length="150" mass="17029">MGRVRLQPPPRIKILEALGAVAGNRVKIVDQHNCEVNASEGPRTYRVFLDLENGMASSDDNGTVFRNYVGYPIIAFMMALGKLSYDEKIAAPLKSIKWRSLNEQYKSYKTVETIVKQMLSRNGVDPSDVDKFVDRVLRELDDYILFKPTT</sequence>